<accession>A0A830BGZ9</accession>
<keyword evidence="5" id="KW-1185">Reference proteome</keyword>
<comment type="caution">
    <text evidence="4">The sequence shown here is derived from an EMBL/GenBank/DDBJ whole genome shotgun (WGS) entry which is preliminary data.</text>
</comment>
<dbReference type="InterPro" id="IPR002125">
    <property type="entry name" value="CMP_dCMP_dom"/>
</dbReference>
<evidence type="ECO:0000313" key="4">
    <source>
        <dbReference type="EMBL" id="GFP84034.1"/>
    </source>
</evidence>
<dbReference type="SUPFAM" id="SSF53927">
    <property type="entry name" value="Cytidine deaminase-like"/>
    <property type="match status" value="1"/>
</dbReference>
<dbReference type="PANTHER" id="PTHR11079:SF156">
    <property type="entry name" value="INACTIVE TRNA-SPECIFIC ADENOSINE DEAMINASE-LIKE PROTEIN 3-RELATED"/>
    <property type="match status" value="1"/>
</dbReference>
<dbReference type="Proteomes" id="UP000653305">
    <property type="component" value="Unassembled WGS sequence"/>
</dbReference>
<sequence>MNGVVVDEIARDSSEFWKIIHIPEKPPVLPHHQATVDVLVSVIDPKHTNTIVRKLNHIAPLEGLRHVKRVKKACLDGGKNQLSVVLCMASRNDGESNCMPEDVLELVNTYQLSTFTAKVCKYAASTKEEWAEQCKLWPTSFHPPTYNIDGITGFNEEDSLSVFNFMKLAVHMAKSGTSVVNAVVIVDPSTGHVIASSCDHVLSCNAIGCDANKIQKDPISIENSAARDRLLFPVFDQEDDEVSCTTGSSLKRQKVHTTVEDDERMENGSRCDSTRPYLCTGNDIYFVWEPCTMCSMAIVHQRFKRVFYAFPNPNDGALGSVHRLQGERSLNHHYAVFRVSLPEDILNSETLPTSCNTDQLTTQLSL</sequence>
<evidence type="ECO:0000256" key="2">
    <source>
        <dbReference type="ARBA" id="ARBA00038160"/>
    </source>
</evidence>
<dbReference type="PROSITE" id="PS51747">
    <property type="entry name" value="CYT_DCMP_DEAMINASES_2"/>
    <property type="match status" value="1"/>
</dbReference>
<dbReference type="InterPro" id="IPR016193">
    <property type="entry name" value="Cytidine_deaminase-like"/>
</dbReference>
<evidence type="ECO:0000313" key="5">
    <source>
        <dbReference type="Proteomes" id="UP000653305"/>
    </source>
</evidence>
<dbReference type="GO" id="GO:0008033">
    <property type="term" value="P:tRNA processing"/>
    <property type="evidence" value="ECO:0007669"/>
    <property type="project" value="UniProtKB-KW"/>
</dbReference>
<dbReference type="AlphaFoldDB" id="A0A830BGZ9"/>
<reference evidence="4" key="1">
    <citation type="submission" date="2020-07" db="EMBL/GenBank/DDBJ databases">
        <title>Ethylene signaling mediates host invasion by parasitic plants.</title>
        <authorList>
            <person name="Yoshida S."/>
        </authorList>
    </citation>
    <scope>NUCLEOTIDE SEQUENCE</scope>
    <source>
        <strain evidence="4">Okayama</strain>
    </source>
</reference>
<protein>
    <submittedName>
        <fullName evidence="4">Probable inactive tRNA-specific adenosine deaminase-like protein 3</fullName>
    </submittedName>
</protein>
<dbReference type="GO" id="GO:0005634">
    <property type="term" value="C:nucleus"/>
    <property type="evidence" value="ECO:0007669"/>
    <property type="project" value="TreeGrafter"/>
</dbReference>
<dbReference type="GO" id="GO:0052717">
    <property type="term" value="F:tRNA-specific adenosine-34 deaminase activity"/>
    <property type="evidence" value="ECO:0007669"/>
    <property type="project" value="TreeGrafter"/>
</dbReference>
<dbReference type="PANTHER" id="PTHR11079">
    <property type="entry name" value="CYTOSINE DEAMINASE FAMILY MEMBER"/>
    <property type="match status" value="1"/>
</dbReference>
<keyword evidence="1" id="KW-0819">tRNA processing</keyword>
<proteinExistence type="inferred from homology"/>
<evidence type="ECO:0000259" key="3">
    <source>
        <dbReference type="PROSITE" id="PS51747"/>
    </source>
</evidence>
<name>A0A830BGZ9_9LAMI</name>
<dbReference type="Gene3D" id="3.40.140.10">
    <property type="entry name" value="Cytidine Deaminase, domain 2"/>
    <property type="match status" value="1"/>
</dbReference>
<organism evidence="4 5">
    <name type="scientific">Phtheirospermum japonicum</name>
    <dbReference type="NCBI Taxonomy" id="374723"/>
    <lineage>
        <taxon>Eukaryota</taxon>
        <taxon>Viridiplantae</taxon>
        <taxon>Streptophyta</taxon>
        <taxon>Embryophyta</taxon>
        <taxon>Tracheophyta</taxon>
        <taxon>Spermatophyta</taxon>
        <taxon>Magnoliopsida</taxon>
        <taxon>eudicotyledons</taxon>
        <taxon>Gunneridae</taxon>
        <taxon>Pentapetalae</taxon>
        <taxon>asterids</taxon>
        <taxon>lamiids</taxon>
        <taxon>Lamiales</taxon>
        <taxon>Orobanchaceae</taxon>
        <taxon>Orobanchaceae incertae sedis</taxon>
        <taxon>Phtheirospermum</taxon>
    </lineage>
</organism>
<dbReference type="OrthoDB" id="3180714at2759"/>
<gene>
    <name evidence="4" type="ORF">PHJA_000547000</name>
</gene>
<comment type="similarity">
    <text evidence="2">Belongs to the cytidine and deoxycytidylate deaminase family. ADAT3 subfamily.</text>
</comment>
<dbReference type="EMBL" id="BMAC01000076">
    <property type="protein sequence ID" value="GFP84034.1"/>
    <property type="molecule type" value="Genomic_DNA"/>
</dbReference>
<dbReference type="GO" id="GO:0005737">
    <property type="term" value="C:cytoplasm"/>
    <property type="evidence" value="ECO:0007669"/>
    <property type="project" value="TreeGrafter"/>
</dbReference>
<evidence type="ECO:0000256" key="1">
    <source>
        <dbReference type="ARBA" id="ARBA00022694"/>
    </source>
</evidence>
<feature type="domain" description="CMP/dCMP-type deaminase" evidence="3">
    <location>
        <begin position="160"/>
        <end position="321"/>
    </location>
</feature>